<dbReference type="SMR" id="A0A0M4EHE8"/>
<evidence type="ECO:0000259" key="7">
    <source>
        <dbReference type="PROSITE" id="PS51029"/>
    </source>
</evidence>
<evidence type="ECO:0000256" key="4">
    <source>
        <dbReference type="ARBA" id="ARBA00022643"/>
    </source>
</evidence>
<gene>
    <name evidence="8" type="ORF">Dbus_chr3Lg292</name>
</gene>
<evidence type="ECO:0000256" key="6">
    <source>
        <dbReference type="SAM" id="MobiDB-lite"/>
    </source>
</evidence>
<keyword evidence="5" id="KW-0560">Oxidoreductase</keyword>
<feature type="compositionally biased region" description="Basic and acidic residues" evidence="6">
    <location>
        <begin position="333"/>
        <end position="352"/>
    </location>
</feature>
<dbReference type="GO" id="GO:0032553">
    <property type="term" value="F:ribonucleotide binding"/>
    <property type="evidence" value="ECO:0007669"/>
    <property type="project" value="UniProtKB-ARBA"/>
</dbReference>
<name>A0A0M4EHE8_DROBS</name>
<keyword evidence="3" id="KW-0285">Flavoprotein</keyword>
<feature type="compositionally biased region" description="Basic and acidic residues" evidence="6">
    <location>
        <begin position="366"/>
        <end position="377"/>
    </location>
</feature>
<dbReference type="OMA" id="CPCKPEV"/>
<dbReference type="Proteomes" id="UP000494163">
    <property type="component" value="Chromosome 3L"/>
</dbReference>
<dbReference type="InterPro" id="IPR000415">
    <property type="entry name" value="Nitroreductase-like"/>
</dbReference>
<feature type="compositionally biased region" description="Polar residues" evidence="6">
    <location>
        <begin position="305"/>
        <end position="331"/>
    </location>
</feature>
<feature type="compositionally biased region" description="Basic and acidic residues" evidence="6">
    <location>
        <begin position="522"/>
        <end position="532"/>
    </location>
</feature>
<evidence type="ECO:0000313" key="8">
    <source>
        <dbReference type="EMBL" id="ALC43126.1"/>
    </source>
</evidence>
<dbReference type="AlphaFoldDB" id="A0A0M4EHE8"/>
<dbReference type="GO" id="GO:0140616">
    <property type="term" value="F:iodotyrosine deiodinase activity"/>
    <property type="evidence" value="ECO:0007669"/>
    <property type="project" value="UniProtKB-ARBA"/>
</dbReference>
<dbReference type="InterPro" id="IPR050627">
    <property type="entry name" value="Nitroreductase/BluB"/>
</dbReference>
<feature type="domain" description="MADF" evidence="7">
    <location>
        <begin position="102"/>
        <end position="193"/>
    </location>
</feature>
<dbReference type="PROSITE" id="PS51029">
    <property type="entry name" value="MADF"/>
    <property type="match status" value="1"/>
</dbReference>
<dbReference type="EMBL" id="CP012525">
    <property type="protein sequence ID" value="ALC43126.1"/>
    <property type="molecule type" value="Genomic_DNA"/>
</dbReference>
<feature type="compositionally biased region" description="Polar residues" evidence="6">
    <location>
        <begin position="353"/>
        <end position="365"/>
    </location>
</feature>
<dbReference type="CDD" id="cd02144">
    <property type="entry name" value="iodotyrosine_dehalogenase"/>
    <property type="match status" value="1"/>
</dbReference>
<dbReference type="InterPro" id="IPR006578">
    <property type="entry name" value="MADF-dom"/>
</dbReference>
<evidence type="ECO:0000256" key="5">
    <source>
        <dbReference type="ARBA" id="ARBA00023002"/>
    </source>
</evidence>
<dbReference type="Gene3D" id="3.40.109.10">
    <property type="entry name" value="NADH Oxidase"/>
    <property type="match status" value="1"/>
</dbReference>
<accession>A0A0M4EHE8</accession>
<comment type="cofactor">
    <cofactor evidence="1">
        <name>FMN</name>
        <dbReference type="ChEBI" id="CHEBI:58210"/>
    </cofactor>
</comment>
<evidence type="ECO:0000256" key="1">
    <source>
        <dbReference type="ARBA" id="ARBA00001917"/>
    </source>
</evidence>
<keyword evidence="4" id="KW-0288">FMN</keyword>
<dbReference type="Pfam" id="PF10545">
    <property type="entry name" value="MADF_DNA_bdg"/>
    <property type="match status" value="1"/>
</dbReference>
<dbReference type="STRING" id="30019.A0A0M4EHE8"/>
<dbReference type="PANTHER" id="PTHR23026:SF90">
    <property type="entry name" value="IODOTYROSINE DEIODINASE 1"/>
    <property type="match status" value="1"/>
</dbReference>
<feature type="region of interest" description="Disordered" evidence="6">
    <location>
        <begin position="233"/>
        <end position="377"/>
    </location>
</feature>
<comment type="similarity">
    <text evidence="2">Belongs to the nitroreductase family.</text>
</comment>
<evidence type="ECO:0000256" key="3">
    <source>
        <dbReference type="ARBA" id="ARBA00022630"/>
    </source>
</evidence>
<dbReference type="Pfam" id="PF00881">
    <property type="entry name" value="Nitroreductase"/>
    <property type="match status" value="1"/>
</dbReference>
<feature type="region of interest" description="Disordered" evidence="6">
    <location>
        <begin position="510"/>
        <end position="538"/>
    </location>
</feature>
<feature type="compositionally biased region" description="Basic residues" evidence="6">
    <location>
        <begin position="258"/>
        <end position="275"/>
    </location>
</feature>
<keyword evidence="9" id="KW-1185">Reference proteome</keyword>
<dbReference type="SMART" id="SM00595">
    <property type="entry name" value="MADF"/>
    <property type="match status" value="1"/>
</dbReference>
<reference evidence="8 9" key="1">
    <citation type="submission" date="2015-08" db="EMBL/GenBank/DDBJ databases">
        <title>Ancestral chromatin configuration constrains chromatin evolution on differentiating sex chromosomes in Drosophila.</title>
        <authorList>
            <person name="Zhou Q."/>
            <person name="Bachtrog D."/>
        </authorList>
    </citation>
    <scope>NUCLEOTIDE SEQUENCE [LARGE SCALE GENOMIC DNA]</scope>
    <source>
        <tissue evidence="8">Whole larvae</tissue>
    </source>
</reference>
<dbReference type="GO" id="GO:0005886">
    <property type="term" value="C:plasma membrane"/>
    <property type="evidence" value="ECO:0007669"/>
    <property type="project" value="TreeGrafter"/>
</dbReference>
<dbReference type="FunFam" id="3.40.109.10:FF:000004">
    <property type="entry name" value="Iodotyrosine deiodinase 1"/>
    <property type="match status" value="1"/>
</dbReference>
<dbReference type="SUPFAM" id="SSF55469">
    <property type="entry name" value="FMN-dependent nitroreductase-like"/>
    <property type="match status" value="1"/>
</dbReference>
<evidence type="ECO:0000256" key="2">
    <source>
        <dbReference type="ARBA" id="ARBA00007118"/>
    </source>
</evidence>
<dbReference type="PANTHER" id="PTHR23026">
    <property type="entry name" value="NADPH NITROREDUCTASE"/>
    <property type="match status" value="1"/>
</dbReference>
<dbReference type="OrthoDB" id="41362at2759"/>
<organism evidence="8 9">
    <name type="scientific">Drosophila busckii</name>
    <name type="common">Fruit fly</name>
    <dbReference type="NCBI Taxonomy" id="30019"/>
    <lineage>
        <taxon>Eukaryota</taxon>
        <taxon>Metazoa</taxon>
        <taxon>Ecdysozoa</taxon>
        <taxon>Arthropoda</taxon>
        <taxon>Hexapoda</taxon>
        <taxon>Insecta</taxon>
        <taxon>Pterygota</taxon>
        <taxon>Neoptera</taxon>
        <taxon>Endopterygota</taxon>
        <taxon>Diptera</taxon>
        <taxon>Brachycera</taxon>
        <taxon>Muscomorpha</taxon>
        <taxon>Ephydroidea</taxon>
        <taxon>Drosophilidae</taxon>
        <taxon>Drosophila</taxon>
    </lineage>
</organism>
<dbReference type="GO" id="GO:0006570">
    <property type="term" value="P:tyrosine metabolic process"/>
    <property type="evidence" value="ECO:0007669"/>
    <property type="project" value="TreeGrafter"/>
</dbReference>
<sequence length="847" mass="96413">MEQKPKLNSFKRSASMSMRGELPAICSSSDRSNDSYYFNKPQTVAKKENLRSTGKFLSFFSLFSKKSPKNLVNKQRRTLSQASLRRHKARPNIPLSDQDIRRLIDIYNRHNNLYNPQHPLYGDKDADDECFEQMSRNFEHTTPDQLKSYLHMLRSLFIREHSIIEHALQRYGEHLTPSIQYYNELLFLVPHLVSQTTDMSGSSRQRSGQADADSFSQFNYQYRSGFGSLPTQYMFGKSKNKSKDVEKPKDAEEPKKSDKPKRKPFSCLNRKKKKEAQKPNDKSEETLKEQDQKSLASKKEDEEQVNSTKYMDETPGNSEVTINSKANTMGETETERSMEGNKSRVEFSETKTTESATNKSQAELESNAKSETQAKEETKSKQCEADCQAKCNAQSSQKSEETNENSNATCKCPSYSDCQAICKEALKSECCGTDKYGSNEQVRMLCDMIWIELNSAPDFIYFDAKWRIIEILREVHKRQIVHNKGTPQNNGQIILPTPMCLCAARDNERKNNRRCSCGPPDNDPKNGSDRKPCPVLSQDKAKTCPTAEQLAITRDKRNHGSVSKQQPLRMDTLLRSSKLLKHWPTILATLLIAFALKYIHRHSKRRLDGEEDVAVDFDNAAIDLQPALEEKPHVSYVPGHNLNPDGARRFYELVNGRRSVRAFNASSKPPMHVLEDCIRAAGTAPSGAHTEPWTFCVVQDLIIKQQVREIVEYEEHINYSSRMHAQWITDLRPLQTKPVKQYLSDAPYLILIFKQTYGRTADGRKKLHYYNEISTSIATGVLLCALQAAGISSLVTTPLNCGPALRRLLKRPANEKLLILLAVGYASKDCLVPDLQRKGLSDIMVRY</sequence>
<protein>
    <submittedName>
        <fullName evidence="8">CG6279</fullName>
    </submittedName>
</protein>
<dbReference type="InterPro" id="IPR029479">
    <property type="entry name" value="Nitroreductase"/>
</dbReference>
<evidence type="ECO:0000313" key="9">
    <source>
        <dbReference type="Proteomes" id="UP000494163"/>
    </source>
</evidence>
<proteinExistence type="inferred from homology"/>
<feature type="compositionally biased region" description="Basic and acidic residues" evidence="6">
    <location>
        <begin position="241"/>
        <end position="257"/>
    </location>
</feature>
<feature type="compositionally biased region" description="Basic and acidic residues" evidence="6">
    <location>
        <begin position="276"/>
        <end position="301"/>
    </location>
</feature>